<dbReference type="Proteomes" id="UP000269134">
    <property type="component" value="Unassembled WGS sequence"/>
</dbReference>
<dbReference type="InterPro" id="IPR000160">
    <property type="entry name" value="GGDEF_dom"/>
</dbReference>
<dbReference type="PANTHER" id="PTHR44757:SF10">
    <property type="entry name" value="MEMBRANE PROTEIN"/>
    <property type="match status" value="1"/>
</dbReference>
<dbReference type="Pfam" id="PF05228">
    <property type="entry name" value="CHASE4"/>
    <property type="match status" value="1"/>
</dbReference>
<keyword evidence="1" id="KW-1133">Transmembrane helix</keyword>
<dbReference type="RefSeq" id="WP_122076521.1">
    <property type="nucleotide sequence ID" value="NZ_DALYPK010000003.1"/>
</dbReference>
<dbReference type="Pfam" id="PF00990">
    <property type="entry name" value="GGDEF"/>
    <property type="match status" value="1"/>
</dbReference>
<evidence type="ECO:0000256" key="1">
    <source>
        <dbReference type="SAM" id="Phobius"/>
    </source>
</evidence>
<evidence type="ECO:0000313" key="4">
    <source>
        <dbReference type="EMBL" id="RMI01534.1"/>
    </source>
</evidence>
<dbReference type="PROSITE" id="PS50887">
    <property type="entry name" value="GGDEF"/>
    <property type="match status" value="1"/>
</dbReference>
<reference evidence="4 5" key="1">
    <citation type="submission" date="2018-10" db="EMBL/GenBank/DDBJ databases">
        <title>Pseudomonas sp. GL14 genome.</title>
        <authorList>
            <person name="Peng J."/>
            <person name="Liu Z.-P."/>
        </authorList>
    </citation>
    <scope>NUCLEOTIDE SEQUENCE [LARGE SCALE GENOMIC DNA]</scope>
    <source>
        <strain evidence="4 5">GL14</strain>
    </source>
</reference>
<dbReference type="InterPro" id="IPR029787">
    <property type="entry name" value="Nucleotide_cyclase"/>
</dbReference>
<name>A0ABX9V7T1_9GAMM</name>
<dbReference type="Gene3D" id="3.30.450.20">
    <property type="entry name" value="PAS domain"/>
    <property type="match status" value="1"/>
</dbReference>
<dbReference type="InterPro" id="IPR035965">
    <property type="entry name" value="PAS-like_dom_sf"/>
</dbReference>
<accession>A0ABX9V7T1</accession>
<evidence type="ECO:0000259" key="3">
    <source>
        <dbReference type="PROSITE" id="PS50887"/>
    </source>
</evidence>
<feature type="transmembrane region" description="Helical" evidence="1">
    <location>
        <begin position="23"/>
        <end position="43"/>
    </location>
</feature>
<dbReference type="SMART" id="SM00091">
    <property type="entry name" value="PAS"/>
    <property type="match status" value="1"/>
</dbReference>
<dbReference type="NCBIfam" id="TIGR00229">
    <property type="entry name" value="sensory_box"/>
    <property type="match status" value="1"/>
</dbReference>
<keyword evidence="5" id="KW-1185">Reference proteome</keyword>
<evidence type="ECO:0000259" key="2">
    <source>
        <dbReference type="PROSITE" id="PS50112"/>
    </source>
</evidence>
<dbReference type="PROSITE" id="PS50112">
    <property type="entry name" value="PAS"/>
    <property type="match status" value="1"/>
</dbReference>
<dbReference type="EMBL" id="RFFL01000005">
    <property type="protein sequence ID" value="RMI01534.1"/>
    <property type="molecule type" value="Genomic_DNA"/>
</dbReference>
<dbReference type="InterPro" id="IPR007892">
    <property type="entry name" value="CHASE4"/>
</dbReference>
<dbReference type="NCBIfam" id="TIGR00254">
    <property type="entry name" value="GGDEF"/>
    <property type="match status" value="1"/>
</dbReference>
<dbReference type="Pfam" id="PF00989">
    <property type="entry name" value="PAS"/>
    <property type="match status" value="1"/>
</dbReference>
<dbReference type="GeneID" id="84609024"/>
<dbReference type="InterPro" id="IPR043128">
    <property type="entry name" value="Rev_trsase/Diguanyl_cyclase"/>
</dbReference>
<sequence>MTAPSSNPGVTRSKAQAVFARRILPAMIGLLAFALLAAATALVQIATRLDRDALDQSRFLAGMALDAQQRWIQRANVDNAFWGDAYANLHRQTNLDWAYHQENLGPTLYRDFGYEAVLVIDGQGETRYSVIRGELQTLDAKQWLDGGLQQLLERAREAVRNGEAAAGLLRAGGTPAMVSASVMTTAGSDVEEVPGPASILLFVDLLDAKRLLELGAAHAVPGLRIASDTEPAAEALIERALADASPIRFTWSPAHPGRHLLWTTLPILAAVALGLGLLAWLLLQQGLKTVKILDASYARLSSSRAALAASEKRFRDVAESASDWLWEIDRNTCLTYLSSRFEEITGHSRSNWLGRPMAELLNADETTLRDWLAAPDAPLRCSYHAADGGQRHYRLSARAILLDGANLGFRGTAADITEETRAQAHIHYLSQHDPLTGLPNRSRLQEHLTAKLHALNGANAKLTLLYIDLDRFKPVNDTMGHAAGDEVLVRVAERLRQCIRADDLVARIGGDEFVMVISRLRDQDDIRQLCTRLLESLAKPFGYGQQQVFIGASIGVAIAPQDSSQASELLRCADVALYQAKNSGRGNWCLYDREMGEHLHQRSSPETEPQDANETGQFVLHYQPRQRNGDSPVSAEALLPWQHRPMSAEAMRTLLGEQDR</sequence>
<dbReference type="InterPro" id="IPR052155">
    <property type="entry name" value="Biofilm_reg_signaling"/>
</dbReference>
<dbReference type="PANTHER" id="PTHR44757">
    <property type="entry name" value="DIGUANYLATE CYCLASE DGCP"/>
    <property type="match status" value="1"/>
</dbReference>
<gene>
    <name evidence="4" type="ORF">EA795_08260</name>
</gene>
<dbReference type="SUPFAM" id="SSF55073">
    <property type="entry name" value="Nucleotide cyclase"/>
    <property type="match status" value="1"/>
</dbReference>
<proteinExistence type="predicted"/>
<feature type="domain" description="GGDEF" evidence="3">
    <location>
        <begin position="460"/>
        <end position="593"/>
    </location>
</feature>
<evidence type="ECO:0000313" key="5">
    <source>
        <dbReference type="Proteomes" id="UP000269134"/>
    </source>
</evidence>
<dbReference type="CDD" id="cd01949">
    <property type="entry name" value="GGDEF"/>
    <property type="match status" value="1"/>
</dbReference>
<dbReference type="Gene3D" id="3.30.70.270">
    <property type="match status" value="1"/>
</dbReference>
<feature type="transmembrane region" description="Helical" evidence="1">
    <location>
        <begin position="260"/>
        <end position="283"/>
    </location>
</feature>
<dbReference type="CDD" id="cd00130">
    <property type="entry name" value="PAS"/>
    <property type="match status" value="1"/>
</dbReference>
<feature type="domain" description="PAS" evidence="2">
    <location>
        <begin position="310"/>
        <end position="365"/>
    </location>
</feature>
<dbReference type="SUPFAM" id="SSF55785">
    <property type="entry name" value="PYP-like sensor domain (PAS domain)"/>
    <property type="match status" value="1"/>
</dbReference>
<dbReference type="InterPro" id="IPR000014">
    <property type="entry name" value="PAS"/>
</dbReference>
<keyword evidence="1" id="KW-0812">Transmembrane</keyword>
<comment type="caution">
    <text evidence="4">The sequence shown here is derived from an EMBL/GenBank/DDBJ whole genome shotgun (WGS) entry which is preliminary data.</text>
</comment>
<protein>
    <submittedName>
        <fullName evidence="4">Diguanylate cyclase</fullName>
    </submittedName>
</protein>
<organism evidence="4 5">
    <name type="scientific">Stutzerimonas nitrititolerans</name>
    <dbReference type="NCBI Taxonomy" id="2482751"/>
    <lineage>
        <taxon>Bacteria</taxon>
        <taxon>Pseudomonadati</taxon>
        <taxon>Pseudomonadota</taxon>
        <taxon>Gammaproteobacteria</taxon>
        <taxon>Pseudomonadales</taxon>
        <taxon>Pseudomonadaceae</taxon>
        <taxon>Stutzerimonas</taxon>
    </lineage>
</organism>
<keyword evidence="1" id="KW-0472">Membrane</keyword>
<dbReference type="InterPro" id="IPR013767">
    <property type="entry name" value="PAS_fold"/>
</dbReference>
<dbReference type="SMART" id="SM00267">
    <property type="entry name" value="GGDEF"/>
    <property type="match status" value="1"/>
</dbReference>